<dbReference type="PANTHER" id="PTHR44169:SF6">
    <property type="entry name" value="NADPH-DEPENDENT 1-ACYLDIHYDROXYACETONE PHOSPHATE REDUCTASE"/>
    <property type="match status" value="1"/>
</dbReference>
<reference evidence="5 6" key="1">
    <citation type="submission" date="2017-04" db="EMBL/GenBank/DDBJ databases">
        <title>Draft genome sequence of Marssonina coronaria NL1: causal agent of apple blotch.</title>
        <authorList>
            <person name="Cheng Q."/>
        </authorList>
    </citation>
    <scope>NUCLEOTIDE SEQUENCE [LARGE SCALE GENOMIC DNA]</scope>
    <source>
        <strain evidence="5 6">NL1</strain>
    </source>
</reference>
<evidence type="ECO:0000313" key="5">
    <source>
        <dbReference type="EMBL" id="OWP00095.1"/>
    </source>
</evidence>
<sequence length="239" mass="26383">MSTLSLEVTSEESIKEAKNAVEKLTGGRLDILVNNAKTNRGRNCTFPALDVPLTEARATFETNLFGPIALTQSLIPLLIASRGLILNIGSVAAVTPYVFGSVYNASKAALHAWSSTLRLELEPFDVRVLVVVTGGVKSRIARTERRLPEGSLYMDIEEDFLRRVVHSQNGAMDTDVYAKGVVAEVLRGNATRKWLWRGAKSSHVWWVSQWIGGWVFDRIMPGMFGLTKLRGIVRARGGR</sequence>
<dbReference type="GO" id="GO:0000140">
    <property type="term" value="F:acylglycerone-phosphate reductase (NADP+) activity"/>
    <property type="evidence" value="ECO:0007669"/>
    <property type="project" value="TreeGrafter"/>
</dbReference>
<accession>A0A218YYI7</accession>
<dbReference type="OrthoDB" id="2102561at2759"/>
<dbReference type="Proteomes" id="UP000242519">
    <property type="component" value="Unassembled WGS sequence"/>
</dbReference>
<comment type="caution">
    <text evidence="5">The sequence shown here is derived from an EMBL/GenBank/DDBJ whole genome shotgun (WGS) entry which is preliminary data.</text>
</comment>
<proteinExistence type="inferred from homology"/>
<keyword evidence="2" id="KW-0521">NADP</keyword>
<dbReference type="SUPFAM" id="SSF51735">
    <property type="entry name" value="NAD(P)-binding Rossmann-fold domains"/>
    <property type="match status" value="1"/>
</dbReference>
<comment type="similarity">
    <text evidence="1 4">Belongs to the short-chain dehydrogenases/reductases (SDR) family.</text>
</comment>
<dbReference type="GO" id="GO:0019433">
    <property type="term" value="P:triglyceride catabolic process"/>
    <property type="evidence" value="ECO:0007669"/>
    <property type="project" value="TreeGrafter"/>
</dbReference>
<keyword evidence="3" id="KW-0560">Oxidoreductase</keyword>
<evidence type="ECO:0008006" key="7">
    <source>
        <dbReference type="Google" id="ProtNLM"/>
    </source>
</evidence>
<dbReference type="InParanoid" id="A0A218YYI7"/>
<organism evidence="5 6">
    <name type="scientific">Diplocarpon coronariae</name>
    <dbReference type="NCBI Taxonomy" id="2795749"/>
    <lineage>
        <taxon>Eukaryota</taxon>
        <taxon>Fungi</taxon>
        <taxon>Dikarya</taxon>
        <taxon>Ascomycota</taxon>
        <taxon>Pezizomycotina</taxon>
        <taxon>Leotiomycetes</taxon>
        <taxon>Helotiales</taxon>
        <taxon>Drepanopezizaceae</taxon>
        <taxon>Diplocarpon</taxon>
    </lineage>
</organism>
<dbReference type="Gene3D" id="3.40.50.720">
    <property type="entry name" value="NAD(P)-binding Rossmann-like Domain"/>
    <property type="match status" value="1"/>
</dbReference>
<dbReference type="AlphaFoldDB" id="A0A218YYI7"/>
<protein>
    <recommendedName>
        <fullName evidence="7">NAD(P)-binding protein</fullName>
    </recommendedName>
</protein>
<evidence type="ECO:0000256" key="4">
    <source>
        <dbReference type="RuleBase" id="RU000363"/>
    </source>
</evidence>
<dbReference type="Pfam" id="PF00106">
    <property type="entry name" value="adh_short"/>
    <property type="match status" value="1"/>
</dbReference>
<dbReference type="FunCoup" id="A0A218YYI7">
    <property type="interactions" value="224"/>
</dbReference>
<dbReference type="PRINTS" id="PR00080">
    <property type="entry name" value="SDRFAMILY"/>
</dbReference>
<evidence type="ECO:0000256" key="3">
    <source>
        <dbReference type="ARBA" id="ARBA00023002"/>
    </source>
</evidence>
<name>A0A218YYI7_9HELO</name>
<keyword evidence="6" id="KW-1185">Reference proteome</keyword>
<dbReference type="InterPro" id="IPR036291">
    <property type="entry name" value="NAD(P)-bd_dom_sf"/>
</dbReference>
<gene>
    <name evidence="5" type="ORF">B2J93_8666</name>
</gene>
<evidence type="ECO:0000256" key="1">
    <source>
        <dbReference type="ARBA" id="ARBA00006484"/>
    </source>
</evidence>
<dbReference type="PRINTS" id="PR00081">
    <property type="entry name" value="GDHRDH"/>
</dbReference>
<dbReference type="GO" id="GO:0005811">
    <property type="term" value="C:lipid droplet"/>
    <property type="evidence" value="ECO:0007669"/>
    <property type="project" value="TreeGrafter"/>
</dbReference>
<dbReference type="GO" id="GO:0005783">
    <property type="term" value="C:endoplasmic reticulum"/>
    <property type="evidence" value="ECO:0007669"/>
    <property type="project" value="TreeGrafter"/>
</dbReference>
<dbReference type="InterPro" id="IPR020904">
    <property type="entry name" value="Sc_DH/Rdtase_CS"/>
</dbReference>
<dbReference type="PANTHER" id="PTHR44169">
    <property type="entry name" value="NADPH-DEPENDENT 1-ACYLDIHYDROXYACETONE PHOSPHATE REDUCTASE"/>
    <property type="match status" value="1"/>
</dbReference>
<dbReference type="GO" id="GO:0006654">
    <property type="term" value="P:phosphatidic acid biosynthetic process"/>
    <property type="evidence" value="ECO:0007669"/>
    <property type="project" value="TreeGrafter"/>
</dbReference>
<dbReference type="PROSITE" id="PS00061">
    <property type="entry name" value="ADH_SHORT"/>
    <property type="match status" value="1"/>
</dbReference>
<evidence type="ECO:0000256" key="2">
    <source>
        <dbReference type="ARBA" id="ARBA00022857"/>
    </source>
</evidence>
<dbReference type="EMBL" id="MZNU01000336">
    <property type="protein sequence ID" value="OWP00095.1"/>
    <property type="molecule type" value="Genomic_DNA"/>
</dbReference>
<dbReference type="GO" id="GO:0004806">
    <property type="term" value="F:triacylglycerol lipase activity"/>
    <property type="evidence" value="ECO:0007669"/>
    <property type="project" value="TreeGrafter"/>
</dbReference>
<evidence type="ECO:0000313" key="6">
    <source>
        <dbReference type="Proteomes" id="UP000242519"/>
    </source>
</evidence>
<dbReference type="InterPro" id="IPR002347">
    <property type="entry name" value="SDR_fam"/>
</dbReference>
<dbReference type="STRING" id="503106.A0A218YYI7"/>